<feature type="domain" description="Histidine kinase" evidence="10">
    <location>
        <begin position="137"/>
        <end position="351"/>
    </location>
</feature>
<keyword evidence="4" id="KW-0597">Phosphoprotein</keyword>
<dbReference type="Pfam" id="PF00512">
    <property type="entry name" value="HisKA"/>
    <property type="match status" value="1"/>
</dbReference>
<dbReference type="PANTHER" id="PTHR43711">
    <property type="entry name" value="TWO-COMPONENT HISTIDINE KINASE"/>
    <property type="match status" value="1"/>
</dbReference>
<sequence>MEILRSARNFLLFFLVAAFIVTCCMTLFLNTLSDMIDIELTEENISTAAKLTFLNVILLTAVFTLLDAVRRKITIERPVRRILEASEKIIQGDFSVRIKLFPELITDGSFNRIIECFNKMAEELSGIESLRSDFVANVSHEIKTPLSVIQNYASLMSEKELPEEKRKEYAETVVDTTKKLTELISNILRLSKLENQQIFPKFEPYDLGEQVRECLLGFEDIWEEKSLEIHADIEDGVIVKSDEEMMSLVWNNLFSNAVKFTEKGGLLSVNLKTEEGTATVRVKDTGCGMSADVGANIFDKFYQGDASHASGGNGLGLALVKRVIDITGSEISVSSEVGKGSEFTVKMKIYQTAG</sequence>
<feature type="domain" description="HAMP" evidence="11">
    <location>
        <begin position="73"/>
        <end position="129"/>
    </location>
</feature>
<protein>
    <recommendedName>
        <fullName evidence="3">histidine kinase</fullName>
        <ecNumber evidence="3">2.7.13.3</ecNumber>
    </recommendedName>
</protein>
<dbReference type="InterPro" id="IPR003661">
    <property type="entry name" value="HisK_dim/P_dom"/>
</dbReference>
<dbReference type="CDD" id="cd06225">
    <property type="entry name" value="HAMP"/>
    <property type="match status" value="1"/>
</dbReference>
<dbReference type="InterPro" id="IPR036097">
    <property type="entry name" value="HisK_dim/P_sf"/>
</dbReference>
<dbReference type="SUPFAM" id="SSF47384">
    <property type="entry name" value="Homodimeric domain of signal transducing histidine kinase"/>
    <property type="match status" value="1"/>
</dbReference>
<reference evidence="12" key="1">
    <citation type="submission" date="2020-10" db="EMBL/GenBank/DDBJ databases">
        <authorList>
            <person name="Gilroy R."/>
        </authorList>
    </citation>
    <scope>NUCLEOTIDE SEQUENCE</scope>
    <source>
        <strain evidence="12">CHK176-22527</strain>
    </source>
</reference>
<dbReference type="InterPro" id="IPR005467">
    <property type="entry name" value="His_kinase_dom"/>
</dbReference>
<dbReference type="Pfam" id="PF02518">
    <property type="entry name" value="HATPase_c"/>
    <property type="match status" value="1"/>
</dbReference>
<evidence type="ECO:0000313" key="13">
    <source>
        <dbReference type="Proteomes" id="UP000824159"/>
    </source>
</evidence>
<dbReference type="GO" id="GO:0016020">
    <property type="term" value="C:membrane"/>
    <property type="evidence" value="ECO:0007669"/>
    <property type="project" value="UniProtKB-SubCell"/>
</dbReference>
<gene>
    <name evidence="12" type="ORF">IAD12_02210</name>
</gene>
<dbReference type="SUPFAM" id="SSF55874">
    <property type="entry name" value="ATPase domain of HSP90 chaperone/DNA topoisomerase II/histidine kinase"/>
    <property type="match status" value="1"/>
</dbReference>
<keyword evidence="7" id="KW-0902">Two-component regulatory system</keyword>
<dbReference type="Proteomes" id="UP000824159">
    <property type="component" value="Unassembled WGS sequence"/>
</dbReference>
<dbReference type="SMART" id="SM00387">
    <property type="entry name" value="HATPase_c"/>
    <property type="match status" value="1"/>
</dbReference>
<dbReference type="CDD" id="cd00082">
    <property type="entry name" value="HisKA"/>
    <property type="match status" value="1"/>
</dbReference>
<dbReference type="PROSITE" id="PS50885">
    <property type="entry name" value="HAMP"/>
    <property type="match status" value="1"/>
</dbReference>
<evidence type="ECO:0000259" key="11">
    <source>
        <dbReference type="PROSITE" id="PS50885"/>
    </source>
</evidence>
<keyword evidence="9" id="KW-0812">Transmembrane</keyword>
<dbReference type="InterPro" id="IPR050736">
    <property type="entry name" value="Sensor_HK_Regulatory"/>
</dbReference>
<name>A0A9D1KVF9_9FIRM</name>
<dbReference type="AlphaFoldDB" id="A0A9D1KVF9"/>
<keyword evidence="5" id="KW-0808">Transferase</keyword>
<evidence type="ECO:0000256" key="2">
    <source>
        <dbReference type="ARBA" id="ARBA00004370"/>
    </source>
</evidence>
<proteinExistence type="predicted"/>
<dbReference type="InterPro" id="IPR004358">
    <property type="entry name" value="Sig_transdc_His_kin-like_C"/>
</dbReference>
<dbReference type="InterPro" id="IPR036890">
    <property type="entry name" value="HATPase_C_sf"/>
</dbReference>
<dbReference type="FunFam" id="3.30.565.10:FF:000006">
    <property type="entry name" value="Sensor histidine kinase WalK"/>
    <property type="match status" value="1"/>
</dbReference>
<keyword evidence="8 9" id="KW-0472">Membrane</keyword>
<evidence type="ECO:0000256" key="4">
    <source>
        <dbReference type="ARBA" id="ARBA00022553"/>
    </source>
</evidence>
<feature type="transmembrane region" description="Helical" evidence="9">
    <location>
        <begin position="12"/>
        <end position="32"/>
    </location>
</feature>
<evidence type="ECO:0000256" key="1">
    <source>
        <dbReference type="ARBA" id="ARBA00000085"/>
    </source>
</evidence>
<organism evidence="12 13">
    <name type="scientific">Candidatus Allocopromorpha excrementavium</name>
    <dbReference type="NCBI Taxonomy" id="2840741"/>
    <lineage>
        <taxon>Bacteria</taxon>
        <taxon>Bacillati</taxon>
        <taxon>Bacillota</taxon>
        <taxon>Clostridia</taxon>
        <taxon>Eubacteriales</taxon>
        <taxon>Eubacteriaceae</taxon>
        <taxon>Eubacteriaceae incertae sedis</taxon>
        <taxon>Candidatus Allocopromorpha</taxon>
    </lineage>
</organism>
<keyword evidence="9" id="KW-1133">Transmembrane helix</keyword>
<reference evidence="12" key="2">
    <citation type="journal article" date="2021" name="PeerJ">
        <title>Extensive microbial diversity within the chicken gut microbiome revealed by metagenomics and culture.</title>
        <authorList>
            <person name="Gilroy R."/>
            <person name="Ravi A."/>
            <person name="Getino M."/>
            <person name="Pursley I."/>
            <person name="Horton D.L."/>
            <person name="Alikhan N.F."/>
            <person name="Baker D."/>
            <person name="Gharbi K."/>
            <person name="Hall N."/>
            <person name="Watson M."/>
            <person name="Adriaenssens E.M."/>
            <person name="Foster-Nyarko E."/>
            <person name="Jarju S."/>
            <person name="Secka A."/>
            <person name="Antonio M."/>
            <person name="Oren A."/>
            <person name="Chaudhuri R.R."/>
            <person name="La Ragione R."/>
            <person name="Hildebrand F."/>
            <person name="Pallen M.J."/>
        </authorList>
    </citation>
    <scope>NUCLEOTIDE SEQUENCE</scope>
    <source>
        <strain evidence="12">CHK176-22527</strain>
    </source>
</reference>
<dbReference type="GO" id="GO:0000155">
    <property type="term" value="F:phosphorelay sensor kinase activity"/>
    <property type="evidence" value="ECO:0007669"/>
    <property type="project" value="InterPro"/>
</dbReference>
<dbReference type="SMART" id="SM00388">
    <property type="entry name" value="HisKA"/>
    <property type="match status" value="1"/>
</dbReference>
<dbReference type="Gene3D" id="3.30.565.10">
    <property type="entry name" value="Histidine kinase-like ATPase, C-terminal domain"/>
    <property type="match status" value="1"/>
</dbReference>
<dbReference type="PROSITE" id="PS50109">
    <property type="entry name" value="HIS_KIN"/>
    <property type="match status" value="1"/>
</dbReference>
<dbReference type="InterPro" id="IPR003660">
    <property type="entry name" value="HAMP_dom"/>
</dbReference>
<dbReference type="EMBL" id="DVLX01000026">
    <property type="protein sequence ID" value="HIT99050.1"/>
    <property type="molecule type" value="Genomic_DNA"/>
</dbReference>
<keyword evidence="6 12" id="KW-0418">Kinase</keyword>
<dbReference type="InterPro" id="IPR003594">
    <property type="entry name" value="HATPase_dom"/>
</dbReference>
<feature type="transmembrane region" description="Helical" evidence="9">
    <location>
        <begin position="52"/>
        <end position="69"/>
    </location>
</feature>
<evidence type="ECO:0000256" key="5">
    <source>
        <dbReference type="ARBA" id="ARBA00022679"/>
    </source>
</evidence>
<dbReference type="PANTHER" id="PTHR43711:SF26">
    <property type="entry name" value="SENSOR HISTIDINE KINASE RCSC"/>
    <property type="match status" value="1"/>
</dbReference>
<dbReference type="PRINTS" id="PR00344">
    <property type="entry name" value="BCTRLSENSOR"/>
</dbReference>
<comment type="catalytic activity">
    <reaction evidence="1">
        <text>ATP + protein L-histidine = ADP + protein N-phospho-L-histidine.</text>
        <dbReference type="EC" id="2.7.13.3"/>
    </reaction>
</comment>
<dbReference type="FunFam" id="1.10.287.130:FF:000001">
    <property type="entry name" value="Two-component sensor histidine kinase"/>
    <property type="match status" value="1"/>
</dbReference>
<dbReference type="Gene3D" id="6.10.340.10">
    <property type="match status" value="1"/>
</dbReference>
<evidence type="ECO:0000256" key="7">
    <source>
        <dbReference type="ARBA" id="ARBA00023012"/>
    </source>
</evidence>
<evidence type="ECO:0000256" key="3">
    <source>
        <dbReference type="ARBA" id="ARBA00012438"/>
    </source>
</evidence>
<evidence type="ECO:0000256" key="8">
    <source>
        <dbReference type="ARBA" id="ARBA00023136"/>
    </source>
</evidence>
<comment type="caution">
    <text evidence="12">The sequence shown here is derived from an EMBL/GenBank/DDBJ whole genome shotgun (WGS) entry which is preliminary data.</text>
</comment>
<dbReference type="Gene3D" id="1.10.287.130">
    <property type="match status" value="1"/>
</dbReference>
<evidence type="ECO:0000256" key="6">
    <source>
        <dbReference type="ARBA" id="ARBA00022777"/>
    </source>
</evidence>
<evidence type="ECO:0000256" key="9">
    <source>
        <dbReference type="SAM" id="Phobius"/>
    </source>
</evidence>
<dbReference type="EC" id="2.7.13.3" evidence="3"/>
<evidence type="ECO:0000259" key="10">
    <source>
        <dbReference type="PROSITE" id="PS50109"/>
    </source>
</evidence>
<accession>A0A9D1KVF9</accession>
<evidence type="ECO:0000313" key="12">
    <source>
        <dbReference type="EMBL" id="HIT99050.1"/>
    </source>
</evidence>
<comment type="subcellular location">
    <subcellularLocation>
        <location evidence="2">Membrane</location>
    </subcellularLocation>
</comment>